<dbReference type="InterPro" id="IPR015813">
    <property type="entry name" value="Pyrv/PenolPyrv_kinase-like_dom"/>
</dbReference>
<keyword evidence="1" id="KW-0479">Metal-binding</keyword>
<dbReference type="EMBL" id="QZBU01004239">
    <property type="protein sequence ID" value="TIA13235.1"/>
    <property type="molecule type" value="Genomic_DNA"/>
</dbReference>
<feature type="non-terminal residue" evidence="4">
    <location>
        <position position="301"/>
    </location>
</feature>
<keyword evidence="2" id="KW-0456">Lyase</keyword>
<name>A0A4T0A6B9_AURPU</name>
<evidence type="ECO:0000313" key="5">
    <source>
        <dbReference type="Proteomes" id="UP000304947"/>
    </source>
</evidence>
<sequence length="301" mass="32632">MAIQTQNYTAHTTPVQNPRLRLLNALRKHELALMTFIAIPSVRHAQIVAMTGLDGVIVDCEHGHIGDDSMHNSVAAISSMGVSPIIRVRGFSPDILKRALDTGAHGLMVPMVNTATDAESVVRYSKFPPLGLRGQGSAFPAIGHGLTTPEYMKTANETLLTIVQIETKEGVANVDEIAAVPGVDYLFIGPNDLAQSVLGYTPARGDEPEFVDAIQKIVAAARKNGKWVGRLVNDGPLAVEAAKQFDSVIRGDNQAALSNWYTAQISDRSKHINVAYHYQRDLLKKDRLQVEFVGTADMVAD</sequence>
<dbReference type="Pfam" id="PF03328">
    <property type="entry name" value="HpcH_HpaI"/>
    <property type="match status" value="1"/>
</dbReference>
<evidence type="ECO:0000259" key="3">
    <source>
        <dbReference type="Pfam" id="PF03328"/>
    </source>
</evidence>
<dbReference type="AlphaFoldDB" id="A0A4T0A6B9"/>
<dbReference type="GO" id="GO:0046872">
    <property type="term" value="F:metal ion binding"/>
    <property type="evidence" value="ECO:0007669"/>
    <property type="project" value="UniProtKB-KW"/>
</dbReference>
<organism evidence="4 5">
    <name type="scientific">Aureobasidium pullulans</name>
    <name type="common">Black yeast</name>
    <name type="synonym">Pullularia pullulans</name>
    <dbReference type="NCBI Taxonomy" id="5580"/>
    <lineage>
        <taxon>Eukaryota</taxon>
        <taxon>Fungi</taxon>
        <taxon>Dikarya</taxon>
        <taxon>Ascomycota</taxon>
        <taxon>Pezizomycotina</taxon>
        <taxon>Dothideomycetes</taxon>
        <taxon>Dothideomycetidae</taxon>
        <taxon>Dothideales</taxon>
        <taxon>Saccotheciaceae</taxon>
        <taxon>Aureobasidium</taxon>
    </lineage>
</organism>
<dbReference type="InterPro" id="IPR005000">
    <property type="entry name" value="Aldolase/citrate-lyase_domain"/>
</dbReference>
<dbReference type="Gene3D" id="3.20.20.60">
    <property type="entry name" value="Phosphoenolpyruvate-binding domains"/>
    <property type="match status" value="1"/>
</dbReference>
<dbReference type="SUPFAM" id="SSF51621">
    <property type="entry name" value="Phosphoenolpyruvate/pyruvate domain"/>
    <property type="match status" value="1"/>
</dbReference>
<dbReference type="PANTHER" id="PTHR30502:SF9">
    <property type="entry name" value="HPCH_HPAI ALDOLASE_CITRATE LYASE DOMAIN-CONTAINING PROTEIN"/>
    <property type="match status" value="1"/>
</dbReference>
<comment type="caution">
    <text evidence="4">The sequence shown here is derived from an EMBL/GenBank/DDBJ whole genome shotgun (WGS) entry which is preliminary data.</text>
</comment>
<evidence type="ECO:0000256" key="2">
    <source>
        <dbReference type="ARBA" id="ARBA00023239"/>
    </source>
</evidence>
<protein>
    <submittedName>
        <fullName evidence="4">Phosphoenolpyruvate/pyruvate domain-containing protein</fullName>
    </submittedName>
</protein>
<gene>
    <name evidence="4" type="ORF">D6C83_08416</name>
</gene>
<dbReference type="FunFam" id="3.20.20.60:FF:000004">
    <property type="entry name" value="5-keto-4-deoxy-D-glucarate aldolase"/>
    <property type="match status" value="1"/>
</dbReference>
<feature type="domain" description="HpcH/HpaI aldolase/citrate lyase" evidence="3">
    <location>
        <begin position="34"/>
        <end position="226"/>
    </location>
</feature>
<reference evidence="4 5" key="1">
    <citation type="submission" date="2018-10" db="EMBL/GenBank/DDBJ databases">
        <title>Fifty Aureobasidium pullulans genomes reveal a recombining polyextremotolerant generalist.</title>
        <authorList>
            <person name="Gostincar C."/>
            <person name="Turk M."/>
            <person name="Zajc J."/>
            <person name="Gunde-Cimerman N."/>
        </authorList>
    </citation>
    <scope>NUCLEOTIDE SEQUENCE [LARGE SCALE GENOMIC DNA]</scope>
    <source>
        <strain evidence="4 5">EXF-3380</strain>
    </source>
</reference>
<keyword evidence="4" id="KW-0670">Pyruvate</keyword>
<dbReference type="PANTHER" id="PTHR30502">
    <property type="entry name" value="2-KETO-3-DEOXY-L-RHAMNONATE ALDOLASE"/>
    <property type="match status" value="1"/>
</dbReference>
<dbReference type="Proteomes" id="UP000304947">
    <property type="component" value="Unassembled WGS sequence"/>
</dbReference>
<dbReference type="GO" id="GO:0016832">
    <property type="term" value="F:aldehyde-lyase activity"/>
    <property type="evidence" value="ECO:0007669"/>
    <property type="project" value="TreeGrafter"/>
</dbReference>
<evidence type="ECO:0000313" key="4">
    <source>
        <dbReference type="EMBL" id="TIA13235.1"/>
    </source>
</evidence>
<proteinExistence type="predicted"/>
<accession>A0A4T0A6B9</accession>
<dbReference type="GO" id="GO:0005737">
    <property type="term" value="C:cytoplasm"/>
    <property type="evidence" value="ECO:0007669"/>
    <property type="project" value="UniProtKB-ARBA"/>
</dbReference>
<dbReference type="InterPro" id="IPR040442">
    <property type="entry name" value="Pyrv_kinase-like_dom_sf"/>
</dbReference>
<evidence type="ECO:0000256" key="1">
    <source>
        <dbReference type="ARBA" id="ARBA00022723"/>
    </source>
</evidence>
<dbReference type="InterPro" id="IPR050251">
    <property type="entry name" value="HpcH-HpaI_aldolase"/>
</dbReference>